<dbReference type="InParanoid" id="A0A2R6PJE1"/>
<dbReference type="EMBL" id="NKQK01000024">
    <property type="protein sequence ID" value="PSR92444.1"/>
    <property type="molecule type" value="Genomic_DNA"/>
</dbReference>
<feature type="compositionally biased region" description="Low complexity" evidence="1">
    <location>
        <begin position="193"/>
        <end position="203"/>
    </location>
</feature>
<gene>
    <name evidence="2" type="ORF">CEY00_Acc27061</name>
</gene>
<accession>A0A2R6PJE1</accession>
<comment type="caution">
    <text evidence="2">The sequence shown here is derived from an EMBL/GenBank/DDBJ whole genome shotgun (WGS) entry which is preliminary data.</text>
</comment>
<sequence length="420" mass="44604">MEVSGIVSRPIPSIRVSAGIDGQSRSPSSSKPFLLGMSVDGRGRSRSSSTSRGGGRGITNSSSGFGFGLGFSDKAHLQYDSTTPPQIQIRCGAKLKEKDTPKANKKNVKKRLKLLKGLSKDLSTFSHLGFGLDSHDHGLLDQVKGQMISETTELLLGQLEQLRAEEKEIKRKKKEEKAKMEAAANMQKRLDCESSSSGSSSESNDSECGEVGDINSLKTEALARSAGNDSQPLIPQATSTLPSALTQESNTTIELQSSVIPPSTMNQEGRTTEEGCVGCSSLNLLEQQCFTSTTSNTSCNSLSVGAYDGDGGRSVAAEKKIGVCMGGKCKKSGAAALLEEFQRVLGVEGAVKCKCMGKCRNAPNVRILNGVQADDSVRAPTNPLFIDVGFEDVNLIVANYFGETNKELGCCNLECLIPTT</sequence>
<dbReference type="OrthoDB" id="913780at2759"/>
<feature type="region of interest" description="Disordered" evidence="1">
    <location>
        <begin position="170"/>
        <end position="211"/>
    </location>
</feature>
<dbReference type="OMA" id="NDHESSC"/>
<evidence type="ECO:0000313" key="2">
    <source>
        <dbReference type="EMBL" id="PSR92444.1"/>
    </source>
</evidence>
<feature type="compositionally biased region" description="Basic and acidic residues" evidence="1">
    <location>
        <begin position="170"/>
        <end position="180"/>
    </location>
</feature>
<reference evidence="3" key="2">
    <citation type="journal article" date="2018" name="BMC Genomics">
        <title>A manually annotated Actinidia chinensis var. chinensis (kiwifruit) genome highlights the challenges associated with draft genomes and gene prediction in plants.</title>
        <authorList>
            <person name="Pilkington S.M."/>
            <person name="Crowhurst R."/>
            <person name="Hilario E."/>
            <person name="Nardozza S."/>
            <person name="Fraser L."/>
            <person name="Peng Y."/>
            <person name="Gunaseelan K."/>
            <person name="Simpson R."/>
            <person name="Tahir J."/>
            <person name="Deroles S.C."/>
            <person name="Templeton K."/>
            <person name="Luo Z."/>
            <person name="Davy M."/>
            <person name="Cheng C."/>
            <person name="McNeilage M."/>
            <person name="Scaglione D."/>
            <person name="Liu Y."/>
            <person name="Zhang Q."/>
            <person name="Datson P."/>
            <person name="De Silva N."/>
            <person name="Gardiner S.E."/>
            <person name="Bassett H."/>
            <person name="Chagne D."/>
            <person name="McCallum J."/>
            <person name="Dzierzon H."/>
            <person name="Deng C."/>
            <person name="Wang Y.Y."/>
            <person name="Barron L."/>
            <person name="Manako K."/>
            <person name="Bowen J."/>
            <person name="Foster T.M."/>
            <person name="Erridge Z.A."/>
            <person name="Tiffin H."/>
            <person name="Waite C.N."/>
            <person name="Davies K.M."/>
            <person name="Grierson E.P."/>
            <person name="Laing W.A."/>
            <person name="Kirk R."/>
            <person name="Chen X."/>
            <person name="Wood M."/>
            <person name="Montefiori M."/>
            <person name="Brummell D.A."/>
            <person name="Schwinn K.E."/>
            <person name="Catanach A."/>
            <person name="Fullerton C."/>
            <person name="Li D."/>
            <person name="Meiyalaghan S."/>
            <person name="Nieuwenhuizen N."/>
            <person name="Read N."/>
            <person name="Prakash R."/>
            <person name="Hunter D."/>
            <person name="Zhang H."/>
            <person name="McKenzie M."/>
            <person name="Knabel M."/>
            <person name="Harris A."/>
            <person name="Allan A.C."/>
            <person name="Gleave A."/>
            <person name="Chen A."/>
            <person name="Janssen B.J."/>
            <person name="Plunkett B."/>
            <person name="Ampomah-Dwamena C."/>
            <person name="Voogd C."/>
            <person name="Leif D."/>
            <person name="Lafferty D."/>
            <person name="Souleyre E.J.F."/>
            <person name="Varkonyi-Gasic E."/>
            <person name="Gambi F."/>
            <person name="Hanley J."/>
            <person name="Yao J.L."/>
            <person name="Cheung J."/>
            <person name="David K.M."/>
            <person name="Warren B."/>
            <person name="Marsh K."/>
            <person name="Snowden K.C."/>
            <person name="Lin-Wang K."/>
            <person name="Brian L."/>
            <person name="Martinez-Sanchez M."/>
            <person name="Wang M."/>
            <person name="Ileperuma N."/>
            <person name="Macnee N."/>
            <person name="Campin R."/>
            <person name="McAtee P."/>
            <person name="Drummond R.S.M."/>
            <person name="Espley R.V."/>
            <person name="Ireland H.S."/>
            <person name="Wu R."/>
            <person name="Atkinson R.G."/>
            <person name="Karunairetnam S."/>
            <person name="Bulley S."/>
            <person name="Chunkath S."/>
            <person name="Hanley Z."/>
            <person name="Storey R."/>
            <person name="Thrimawithana A.H."/>
            <person name="Thomson S."/>
            <person name="David C."/>
            <person name="Testolin R."/>
            <person name="Huang H."/>
            <person name="Hellens R.P."/>
            <person name="Schaffer R.J."/>
        </authorList>
    </citation>
    <scope>NUCLEOTIDE SEQUENCE [LARGE SCALE GENOMIC DNA]</scope>
    <source>
        <strain evidence="3">cv. Red5</strain>
    </source>
</reference>
<reference evidence="2 3" key="1">
    <citation type="submission" date="2017-07" db="EMBL/GenBank/DDBJ databases">
        <title>An improved, manually edited Actinidia chinensis var. chinensis (kiwifruit) genome highlights the challenges associated with draft genomes and gene prediction in plants.</title>
        <authorList>
            <person name="Pilkington S."/>
            <person name="Crowhurst R."/>
            <person name="Hilario E."/>
            <person name="Nardozza S."/>
            <person name="Fraser L."/>
            <person name="Peng Y."/>
            <person name="Gunaseelan K."/>
            <person name="Simpson R."/>
            <person name="Tahir J."/>
            <person name="Deroles S."/>
            <person name="Templeton K."/>
            <person name="Luo Z."/>
            <person name="Davy M."/>
            <person name="Cheng C."/>
            <person name="Mcneilage M."/>
            <person name="Scaglione D."/>
            <person name="Liu Y."/>
            <person name="Zhang Q."/>
            <person name="Datson P."/>
            <person name="De Silva N."/>
            <person name="Gardiner S."/>
            <person name="Bassett H."/>
            <person name="Chagne D."/>
            <person name="Mccallum J."/>
            <person name="Dzierzon H."/>
            <person name="Deng C."/>
            <person name="Wang Y.-Y."/>
            <person name="Barron N."/>
            <person name="Manako K."/>
            <person name="Bowen J."/>
            <person name="Foster T."/>
            <person name="Erridge Z."/>
            <person name="Tiffin H."/>
            <person name="Waite C."/>
            <person name="Davies K."/>
            <person name="Grierson E."/>
            <person name="Laing W."/>
            <person name="Kirk R."/>
            <person name="Chen X."/>
            <person name="Wood M."/>
            <person name="Montefiori M."/>
            <person name="Brummell D."/>
            <person name="Schwinn K."/>
            <person name="Catanach A."/>
            <person name="Fullerton C."/>
            <person name="Li D."/>
            <person name="Meiyalaghan S."/>
            <person name="Nieuwenhuizen N."/>
            <person name="Read N."/>
            <person name="Prakash R."/>
            <person name="Hunter D."/>
            <person name="Zhang H."/>
            <person name="Mckenzie M."/>
            <person name="Knabel M."/>
            <person name="Harris A."/>
            <person name="Allan A."/>
            <person name="Chen A."/>
            <person name="Janssen B."/>
            <person name="Plunkett B."/>
            <person name="Dwamena C."/>
            <person name="Voogd C."/>
            <person name="Leif D."/>
            <person name="Lafferty D."/>
            <person name="Souleyre E."/>
            <person name="Varkonyi-Gasic E."/>
            <person name="Gambi F."/>
            <person name="Hanley J."/>
            <person name="Yao J.-L."/>
            <person name="Cheung J."/>
            <person name="David K."/>
            <person name="Warren B."/>
            <person name="Marsh K."/>
            <person name="Snowden K."/>
            <person name="Lin-Wang K."/>
            <person name="Brian L."/>
            <person name="Martinez-Sanchez M."/>
            <person name="Wang M."/>
            <person name="Ileperuma N."/>
            <person name="Macnee N."/>
            <person name="Campin R."/>
            <person name="Mcatee P."/>
            <person name="Drummond R."/>
            <person name="Espley R."/>
            <person name="Ireland H."/>
            <person name="Wu R."/>
            <person name="Atkinson R."/>
            <person name="Karunairetnam S."/>
            <person name="Bulley S."/>
            <person name="Chunkath S."/>
            <person name="Hanley Z."/>
            <person name="Storey R."/>
            <person name="Thrimawithana A."/>
            <person name="Thomson S."/>
            <person name="David C."/>
            <person name="Testolin R."/>
        </authorList>
    </citation>
    <scope>NUCLEOTIDE SEQUENCE [LARGE SCALE GENOMIC DNA]</scope>
    <source>
        <strain evidence="3">cv. Red5</strain>
        <tissue evidence="2">Young leaf</tissue>
    </source>
</reference>
<evidence type="ECO:0000256" key="1">
    <source>
        <dbReference type="SAM" id="MobiDB-lite"/>
    </source>
</evidence>
<dbReference type="SUPFAM" id="SSF52833">
    <property type="entry name" value="Thioredoxin-like"/>
    <property type="match status" value="1"/>
</dbReference>
<keyword evidence="3" id="KW-1185">Reference proteome</keyword>
<dbReference type="FunCoup" id="A0A2R6PJE1">
    <property type="interactions" value="236"/>
</dbReference>
<dbReference type="Gene3D" id="3.40.30.10">
    <property type="entry name" value="Glutaredoxin"/>
    <property type="match status" value="1"/>
</dbReference>
<dbReference type="InterPro" id="IPR036249">
    <property type="entry name" value="Thioredoxin-like_sf"/>
</dbReference>
<evidence type="ECO:0000313" key="3">
    <source>
        <dbReference type="Proteomes" id="UP000241394"/>
    </source>
</evidence>
<dbReference type="CDD" id="cd02980">
    <property type="entry name" value="TRX_Fd_family"/>
    <property type="match status" value="1"/>
</dbReference>
<name>A0A2R6PJE1_ACTCC</name>
<dbReference type="Proteomes" id="UP000241394">
    <property type="component" value="Chromosome LG24"/>
</dbReference>
<protein>
    <submittedName>
        <fullName evidence="2">NEDD8 ultimate buster like</fullName>
    </submittedName>
</protein>
<organism evidence="2 3">
    <name type="scientific">Actinidia chinensis var. chinensis</name>
    <name type="common">Chinese soft-hair kiwi</name>
    <dbReference type="NCBI Taxonomy" id="1590841"/>
    <lineage>
        <taxon>Eukaryota</taxon>
        <taxon>Viridiplantae</taxon>
        <taxon>Streptophyta</taxon>
        <taxon>Embryophyta</taxon>
        <taxon>Tracheophyta</taxon>
        <taxon>Spermatophyta</taxon>
        <taxon>Magnoliopsida</taxon>
        <taxon>eudicotyledons</taxon>
        <taxon>Gunneridae</taxon>
        <taxon>Pentapetalae</taxon>
        <taxon>asterids</taxon>
        <taxon>Ericales</taxon>
        <taxon>Actinidiaceae</taxon>
        <taxon>Actinidia</taxon>
    </lineage>
</organism>
<dbReference type="AlphaFoldDB" id="A0A2R6PJE1"/>
<dbReference type="STRING" id="1590841.A0A2R6PJE1"/>
<proteinExistence type="predicted"/>
<dbReference type="Gramene" id="PSR92444">
    <property type="protein sequence ID" value="PSR92444"/>
    <property type="gene ID" value="CEY00_Acc27061"/>
</dbReference>
<feature type="region of interest" description="Disordered" evidence="1">
    <location>
        <begin position="1"/>
        <end position="60"/>
    </location>
</feature>